<gene>
    <name evidence="4" type="ORF">E4650_09455</name>
    <name evidence="3" type="ORF">SAMN04488588_1906</name>
</gene>
<evidence type="ECO:0000259" key="2">
    <source>
        <dbReference type="Pfam" id="PF00534"/>
    </source>
</evidence>
<evidence type="ECO:0000256" key="1">
    <source>
        <dbReference type="ARBA" id="ARBA00022679"/>
    </source>
</evidence>
<keyword evidence="5" id="KW-1185">Reference proteome</keyword>
<evidence type="ECO:0000313" key="6">
    <source>
        <dbReference type="Proteomes" id="UP000297288"/>
    </source>
</evidence>
<dbReference type="InterPro" id="IPR001296">
    <property type="entry name" value="Glyco_trans_1"/>
</dbReference>
<dbReference type="OrthoDB" id="9762705at2"/>
<dbReference type="EMBL" id="SRME01000007">
    <property type="protein sequence ID" value="TGG86863.1"/>
    <property type="molecule type" value="Genomic_DNA"/>
</dbReference>
<dbReference type="Proteomes" id="UP000297288">
    <property type="component" value="Unassembled WGS sequence"/>
</dbReference>
<proteinExistence type="predicted"/>
<dbReference type="Gene3D" id="3.40.50.2000">
    <property type="entry name" value="Glycogen Phosphorylase B"/>
    <property type="match status" value="2"/>
</dbReference>
<dbReference type="PANTHER" id="PTHR46401">
    <property type="entry name" value="GLYCOSYLTRANSFERASE WBBK-RELATED"/>
    <property type="match status" value="1"/>
</dbReference>
<dbReference type="RefSeq" id="WP_091405295.1">
    <property type="nucleotide sequence ID" value="NZ_FMYV01000009.1"/>
</dbReference>
<feature type="domain" description="Glycosyl transferase family 1" evidence="2">
    <location>
        <begin position="209"/>
        <end position="358"/>
    </location>
</feature>
<dbReference type="SUPFAM" id="SSF53756">
    <property type="entry name" value="UDP-Glycosyltransferase/glycogen phosphorylase"/>
    <property type="match status" value="1"/>
</dbReference>
<dbReference type="AlphaFoldDB" id="A0A1G6PUS8"/>
<dbReference type="EMBL" id="FMYV01000009">
    <property type="protein sequence ID" value="SDC83839.1"/>
    <property type="molecule type" value="Genomic_DNA"/>
</dbReference>
<dbReference type="Pfam" id="PF00534">
    <property type="entry name" value="Glycos_transf_1"/>
    <property type="match status" value="1"/>
</dbReference>
<accession>A0A1G6PUS8</accession>
<dbReference type="GO" id="GO:0009103">
    <property type="term" value="P:lipopolysaccharide biosynthetic process"/>
    <property type="evidence" value="ECO:0007669"/>
    <property type="project" value="TreeGrafter"/>
</dbReference>
<evidence type="ECO:0000313" key="3">
    <source>
        <dbReference type="EMBL" id="SDC83839.1"/>
    </source>
</evidence>
<dbReference type="CDD" id="cd03801">
    <property type="entry name" value="GT4_PimA-like"/>
    <property type="match status" value="1"/>
</dbReference>
<dbReference type="PANTHER" id="PTHR46401:SF2">
    <property type="entry name" value="GLYCOSYLTRANSFERASE WBBK-RELATED"/>
    <property type="match status" value="1"/>
</dbReference>
<evidence type="ECO:0000313" key="4">
    <source>
        <dbReference type="EMBL" id="TGG86863.1"/>
    </source>
</evidence>
<dbReference type="Proteomes" id="UP000199322">
    <property type="component" value="Unassembled WGS sequence"/>
</dbReference>
<sequence length="438" mass="51090">MKIGLMHFRVGETDGVSLEMFKWKAVLEKMGHEVFLIGGETGNLKALKVPSISYRNKINIEIKNHAYISLDDWGVEDLIRKNEAYYSTILRELLKLPEMDVIFVNNIFSLGHNLSAAKAVYEFAKIKKIKLIGHHHDFYWERDFYSNPTTDYVAYYLENFFPPKDINHVVINSIARDSLQNYKGINSTIVPNVFDFSNDLWKRDSYNSKIIDKFNLKENDLIFLQATRIVQRKAIELAIDTLSKVVEEIHLYNRNVIYNGKKIDENSKIYLVLPGLNEEEAYTEKLVKYANKKNVDMILAEEMCEDERNESEGIFSLWDFYAISDFVTYPSVKEGFGNQFLEAVFAKKPILVFNYPVYDVDIEPLGFKTISLGNKTEKKEDFYMIPDDIITSASKEILEVLFNREKAYDYIETNFKLAKKHFSYNSLEEKLREILKSI</sequence>
<reference evidence="4 6" key="2">
    <citation type="submission" date="2019-04" db="EMBL/GenBank/DDBJ databases">
        <title>Draft genome sequence data and analysis of a Fermenting Bacterium, Geotoga petraea strain HO-Geo1, isolated from heavy-oil petroleum reservoir in Russia.</title>
        <authorList>
            <person name="Grouzdev D.S."/>
            <person name="Semenova E.M."/>
            <person name="Sokolova D.S."/>
            <person name="Tourova T.P."/>
            <person name="Poltaraus A.B."/>
            <person name="Nazina T.N."/>
        </authorList>
    </citation>
    <scope>NUCLEOTIDE SEQUENCE [LARGE SCALE GENOMIC DNA]</scope>
    <source>
        <strain evidence="4 6">HO-Geo1</strain>
    </source>
</reference>
<protein>
    <submittedName>
        <fullName evidence="3 4">Glycosyltransferase</fullName>
    </submittedName>
</protein>
<keyword evidence="1 3" id="KW-0808">Transferase</keyword>
<reference evidence="3 5" key="1">
    <citation type="submission" date="2016-10" db="EMBL/GenBank/DDBJ databases">
        <authorList>
            <person name="de Groot N.N."/>
        </authorList>
    </citation>
    <scope>NUCLEOTIDE SEQUENCE [LARGE SCALE GENOMIC DNA]</scope>
    <source>
        <strain evidence="3 5">WG14</strain>
    </source>
</reference>
<organism evidence="3 5">
    <name type="scientific">Geotoga petraea</name>
    <dbReference type="NCBI Taxonomy" id="28234"/>
    <lineage>
        <taxon>Bacteria</taxon>
        <taxon>Thermotogati</taxon>
        <taxon>Thermotogota</taxon>
        <taxon>Thermotogae</taxon>
        <taxon>Petrotogales</taxon>
        <taxon>Petrotogaceae</taxon>
        <taxon>Geotoga</taxon>
    </lineage>
</organism>
<dbReference type="GO" id="GO:0016757">
    <property type="term" value="F:glycosyltransferase activity"/>
    <property type="evidence" value="ECO:0007669"/>
    <property type="project" value="InterPro"/>
</dbReference>
<evidence type="ECO:0000313" key="5">
    <source>
        <dbReference type="Proteomes" id="UP000199322"/>
    </source>
</evidence>
<dbReference type="STRING" id="28234.SAMN04488588_1906"/>
<name>A0A1G6PUS8_9BACT</name>